<proteinExistence type="predicted"/>
<dbReference type="PROSITE" id="PS50157">
    <property type="entry name" value="ZINC_FINGER_C2H2_2"/>
    <property type="match status" value="1"/>
</dbReference>
<dbReference type="Gene3D" id="3.30.160.60">
    <property type="entry name" value="Classic Zinc Finger"/>
    <property type="match status" value="1"/>
</dbReference>
<keyword evidence="1" id="KW-0479">Metal-binding</keyword>
<dbReference type="GO" id="GO:0008270">
    <property type="term" value="F:zinc ion binding"/>
    <property type="evidence" value="ECO:0007669"/>
    <property type="project" value="UniProtKB-KW"/>
</dbReference>
<name>A0AAW1D8T5_9HEMI</name>
<keyword evidence="3" id="KW-0862">Zinc</keyword>
<evidence type="ECO:0000259" key="5">
    <source>
        <dbReference type="PROSITE" id="PS50157"/>
    </source>
</evidence>
<dbReference type="PANTHER" id="PTHR23235">
    <property type="entry name" value="KRUEPPEL-LIKE TRANSCRIPTION FACTOR"/>
    <property type="match status" value="1"/>
</dbReference>
<evidence type="ECO:0000313" key="6">
    <source>
        <dbReference type="EMBL" id="KAK9507181.1"/>
    </source>
</evidence>
<keyword evidence="7" id="KW-1185">Reference proteome</keyword>
<evidence type="ECO:0000256" key="2">
    <source>
        <dbReference type="ARBA" id="ARBA00022771"/>
    </source>
</evidence>
<keyword evidence="2 4" id="KW-0863">Zinc-finger</keyword>
<evidence type="ECO:0000256" key="1">
    <source>
        <dbReference type="ARBA" id="ARBA00022723"/>
    </source>
</evidence>
<dbReference type="GO" id="GO:0000981">
    <property type="term" value="F:DNA-binding transcription factor activity, RNA polymerase II-specific"/>
    <property type="evidence" value="ECO:0007669"/>
    <property type="project" value="TreeGrafter"/>
</dbReference>
<dbReference type="Proteomes" id="UP001461498">
    <property type="component" value="Unassembled WGS sequence"/>
</dbReference>
<dbReference type="AlphaFoldDB" id="A0AAW1D8T5"/>
<gene>
    <name evidence="6" type="ORF">O3M35_007091</name>
</gene>
<evidence type="ECO:0000313" key="7">
    <source>
        <dbReference type="Proteomes" id="UP001461498"/>
    </source>
</evidence>
<dbReference type="InterPro" id="IPR013087">
    <property type="entry name" value="Znf_C2H2_type"/>
</dbReference>
<evidence type="ECO:0000256" key="3">
    <source>
        <dbReference type="ARBA" id="ARBA00022833"/>
    </source>
</evidence>
<comment type="caution">
    <text evidence="6">The sequence shown here is derived from an EMBL/GenBank/DDBJ whole genome shotgun (WGS) entry which is preliminary data.</text>
</comment>
<dbReference type="EMBL" id="JAPXFL010000004">
    <property type="protein sequence ID" value="KAK9507181.1"/>
    <property type="molecule type" value="Genomic_DNA"/>
</dbReference>
<evidence type="ECO:0000256" key="4">
    <source>
        <dbReference type="PROSITE-ProRule" id="PRU00042"/>
    </source>
</evidence>
<accession>A0AAW1D8T5</accession>
<dbReference type="PANTHER" id="PTHR23235:SF120">
    <property type="entry name" value="KRUPPEL-LIKE FACTOR 15"/>
    <property type="match status" value="1"/>
</dbReference>
<sequence>MDHDINFAAQCLIEMSHSLKSTAVDLTKPTALDIICDRQAEVRNGRVDFPEQEEGSESGNDGLETNQQPLYMVARILTDLTEIKQETVLEEDVPVDITSSDFLDEQNFTRKSGRKTKGSTRSVYRKIHECQHPGCNKVYGKSSHLKAHLRTHTGIIS</sequence>
<feature type="domain" description="C2H2-type" evidence="5">
    <location>
        <begin position="128"/>
        <end position="154"/>
    </location>
</feature>
<organism evidence="6 7">
    <name type="scientific">Rhynocoris fuscipes</name>
    <dbReference type="NCBI Taxonomy" id="488301"/>
    <lineage>
        <taxon>Eukaryota</taxon>
        <taxon>Metazoa</taxon>
        <taxon>Ecdysozoa</taxon>
        <taxon>Arthropoda</taxon>
        <taxon>Hexapoda</taxon>
        <taxon>Insecta</taxon>
        <taxon>Pterygota</taxon>
        <taxon>Neoptera</taxon>
        <taxon>Paraneoptera</taxon>
        <taxon>Hemiptera</taxon>
        <taxon>Heteroptera</taxon>
        <taxon>Panheteroptera</taxon>
        <taxon>Cimicomorpha</taxon>
        <taxon>Reduviidae</taxon>
        <taxon>Harpactorinae</taxon>
        <taxon>Harpactorini</taxon>
        <taxon>Rhynocoris</taxon>
    </lineage>
</organism>
<dbReference type="SUPFAM" id="SSF57667">
    <property type="entry name" value="beta-beta-alpha zinc fingers"/>
    <property type="match status" value="1"/>
</dbReference>
<dbReference type="GO" id="GO:0000978">
    <property type="term" value="F:RNA polymerase II cis-regulatory region sequence-specific DNA binding"/>
    <property type="evidence" value="ECO:0007669"/>
    <property type="project" value="TreeGrafter"/>
</dbReference>
<protein>
    <recommendedName>
        <fullName evidence="5">C2H2-type domain-containing protein</fullName>
    </recommendedName>
</protein>
<dbReference type="InterPro" id="IPR036236">
    <property type="entry name" value="Znf_C2H2_sf"/>
</dbReference>
<reference evidence="6 7" key="1">
    <citation type="submission" date="2022-12" db="EMBL/GenBank/DDBJ databases">
        <title>Chromosome-level genome assembly of true bugs.</title>
        <authorList>
            <person name="Ma L."/>
            <person name="Li H."/>
        </authorList>
    </citation>
    <scope>NUCLEOTIDE SEQUENCE [LARGE SCALE GENOMIC DNA]</scope>
    <source>
        <strain evidence="6">Lab_2022b</strain>
    </source>
</reference>
<dbReference type="FunFam" id="3.30.160.60:FF:000021">
    <property type="entry name" value="Basic krueppel-like factor 3"/>
    <property type="match status" value="1"/>
</dbReference>
<dbReference type="PROSITE" id="PS00028">
    <property type="entry name" value="ZINC_FINGER_C2H2_1"/>
    <property type="match status" value="1"/>
</dbReference>